<evidence type="ECO:0000256" key="1">
    <source>
        <dbReference type="SAM" id="MobiDB-lite"/>
    </source>
</evidence>
<protein>
    <submittedName>
        <fullName evidence="2">Uncharacterized protein</fullName>
    </submittedName>
</protein>
<name>A0AA40CA04_9PEZI</name>
<dbReference type="Proteomes" id="UP001174934">
    <property type="component" value="Unassembled WGS sequence"/>
</dbReference>
<comment type="caution">
    <text evidence="2">The sequence shown here is derived from an EMBL/GenBank/DDBJ whole genome shotgun (WGS) entry which is preliminary data.</text>
</comment>
<organism evidence="2 3">
    <name type="scientific">Bombardia bombarda</name>
    <dbReference type="NCBI Taxonomy" id="252184"/>
    <lineage>
        <taxon>Eukaryota</taxon>
        <taxon>Fungi</taxon>
        <taxon>Dikarya</taxon>
        <taxon>Ascomycota</taxon>
        <taxon>Pezizomycotina</taxon>
        <taxon>Sordariomycetes</taxon>
        <taxon>Sordariomycetidae</taxon>
        <taxon>Sordariales</taxon>
        <taxon>Lasiosphaeriaceae</taxon>
        <taxon>Bombardia</taxon>
    </lineage>
</organism>
<evidence type="ECO:0000313" key="2">
    <source>
        <dbReference type="EMBL" id="KAK0630637.1"/>
    </source>
</evidence>
<evidence type="ECO:0000313" key="3">
    <source>
        <dbReference type="Proteomes" id="UP001174934"/>
    </source>
</evidence>
<dbReference type="EMBL" id="JAULSR010000002">
    <property type="protein sequence ID" value="KAK0630637.1"/>
    <property type="molecule type" value="Genomic_DNA"/>
</dbReference>
<sequence>LIPIAADINGTRLEKKFFHLFRAAAASGSLATACIDSDTPPTPVWSRVAPRMGYQAEAVKHAVVALGAAHYLFGSPSPDADDDNDNINGPLLSNNKDGNDDNNELPRESLEVFMIQQYNLSISKLQQQQVGLLSSPPRAQR</sequence>
<feature type="region of interest" description="Disordered" evidence="1">
    <location>
        <begin position="75"/>
        <end position="108"/>
    </location>
</feature>
<proteinExistence type="predicted"/>
<dbReference type="AlphaFoldDB" id="A0AA40CA04"/>
<accession>A0AA40CA04</accession>
<feature type="non-terminal residue" evidence="2">
    <location>
        <position position="1"/>
    </location>
</feature>
<reference evidence="2" key="1">
    <citation type="submission" date="2023-06" db="EMBL/GenBank/DDBJ databases">
        <title>Genome-scale phylogeny and comparative genomics of the fungal order Sordariales.</title>
        <authorList>
            <consortium name="Lawrence Berkeley National Laboratory"/>
            <person name="Hensen N."/>
            <person name="Bonometti L."/>
            <person name="Westerberg I."/>
            <person name="Brannstrom I.O."/>
            <person name="Guillou S."/>
            <person name="Cros-Aarteil S."/>
            <person name="Calhoun S."/>
            <person name="Haridas S."/>
            <person name="Kuo A."/>
            <person name="Mondo S."/>
            <person name="Pangilinan J."/>
            <person name="Riley R."/>
            <person name="LaButti K."/>
            <person name="Andreopoulos B."/>
            <person name="Lipzen A."/>
            <person name="Chen C."/>
            <person name="Yanf M."/>
            <person name="Daum C."/>
            <person name="Ng V."/>
            <person name="Clum A."/>
            <person name="Steindorff A."/>
            <person name="Ohm R."/>
            <person name="Martin F."/>
            <person name="Silar P."/>
            <person name="Natvig D."/>
            <person name="Lalanne C."/>
            <person name="Gautier V."/>
            <person name="Ament-velasquez S.L."/>
            <person name="Kruys A."/>
            <person name="Hutchinson M.I."/>
            <person name="Powell A.J."/>
            <person name="Barry K."/>
            <person name="Miller A.N."/>
            <person name="Grigoriev I.V."/>
            <person name="Debuchy R."/>
            <person name="Gladieux P."/>
            <person name="Thoren M.H."/>
            <person name="Johannesson H."/>
        </authorList>
    </citation>
    <scope>NUCLEOTIDE SEQUENCE</scope>
    <source>
        <strain evidence="2">SMH3391-2</strain>
    </source>
</reference>
<gene>
    <name evidence="2" type="ORF">B0T17DRAFT_489435</name>
</gene>
<keyword evidence="3" id="KW-1185">Reference proteome</keyword>